<evidence type="ECO:0000256" key="3">
    <source>
        <dbReference type="SAM" id="Phobius"/>
    </source>
</evidence>
<gene>
    <name evidence="4" type="ORF">g.32158</name>
</gene>
<keyword evidence="1" id="KW-0175">Coiled coil</keyword>
<feature type="coiled-coil region" evidence="1">
    <location>
        <begin position="748"/>
        <end position="971"/>
    </location>
</feature>
<feature type="region of interest" description="Disordered" evidence="2">
    <location>
        <begin position="666"/>
        <end position="687"/>
    </location>
</feature>
<keyword evidence="3" id="KW-1133">Transmembrane helix</keyword>
<dbReference type="InterPro" id="IPR040248">
    <property type="entry name" value="RRBP1"/>
</dbReference>
<feature type="compositionally biased region" description="Basic and acidic residues" evidence="2">
    <location>
        <begin position="285"/>
        <end position="295"/>
    </location>
</feature>
<evidence type="ECO:0000256" key="1">
    <source>
        <dbReference type="SAM" id="Coils"/>
    </source>
</evidence>
<keyword evidence="3" id="KW-0472">Membrane</keyword>
<evidence type="ECO:0000313" key="4">
    <source>
        <dbReference type="EMBL" id="JAS40846.1"/>
    </source>
</evidence>
<feature type="region of interest" description="Disordered" evidence="2">
    <location>
        <begin position="166"/>
        <end position="343"/>
    </location>
</feature>
<feature type="compositionally biased region" description="Polar residues" evidence="2">
    <location>
        <begin position="258"/>
        <end position="275"/>
    </location>
</feature>
<reference evidence="4" key="1">
    <citation type="submission" date="2015-11" db="EMBL/GenBank/DDBJ databases">
        <title>De novo transcriptome assembly of four potential Pierce s Disease insect vectors from Arizona vineyards.</title>
        <authorList>
            <person name="Tassone E.E."/>
        </authorList>
    </citation>
    <scope>NUCLEOTIDE SEQUENCE</scope>
</reference>
<dbReference type="GO" id="GO:0005789">
    <property type="term" value="C:endoplasmic reticulum membrane"/>
    <property type="evidence" value="ECO:0007669"/>
    <property type="project" value="TreeGrafter"/>
</dbReference>
<feature type="compositionally biased region" description="Basic residues" evidence="2">
    <location>
        <begin position="61"/>
        <end position="72"/>
    </location>
</feature>
<feature type="coiled-coil region" evidence="1">
    <location>
        <begin position="403"/>
        <end position="547"/>
    </location>
</feature>
<sequence length="1039" mass="117830">MDFLIVLLLSVGVALFSGLIIYFILVSTMKEKTYDEVKAEQKKKAEEYLAQGRSAKEKAKDKKLKKAGKKVKEKTTSETVDLSSEEVDSSKTHVAFVEPPIVVDEEPIVIEEKKRKKNKKKEKPILVNKNEITPVVEVPPLIINHFEQIIPKDDFLLKRNSICREEVEVKTEPSVMSTQKQPNNKHTKTQAIPLKEPKVDKSQSQKQNQQPPKPEKEKVTAPSKPTEKPTNSKPVEKTAVPPKSVEKPAKPVPKPSEKPTNLPSKQPEKPQNPSKSTEKPAVALKQEKPNPKPQDKLQAQPKAADEVVMLKSSAKQAQTAPVVNIEHSPSTTKSSRKKRSDLATLQQMSGDREAINVNLLMPLVHKAELSRTEIQFLIELLLNKQQGSSVDSAEWIEGRQDPVVKLKKQLAEKEKLLDGEKEAATALQSKLRELRSELNAEKHSTRQLEENLEARKSELGILAGRLQHLSDEKQSLLQQIQQLQGELSEEHMMLCKLQEDQGQTQSVMQQELLAQRQQLELHIARLTEQHQENLAAMEAQLGQMASQLQEREAVNNTLTGELALIRDRGAQSQDLARQVKELHSEIERVMSKSQYDTGRLQSEVNSLTEQLSLKRAESDKLSSLVQSLQAENNRLTQKVSTACVEAKQLRDENETLAAQVTASMERPATEGRENGDLSYPENKHIDNNSDKVHEKELLVEKLKDEIVSKEREINHFKTDLAQQELLTKSLQGELDVAHSNTEKMLNEISSYKCLLQEQESVINALRDEGDSAHKLVNTLREDITKNKAEIVRLNKDCAAVESRESAIEKLTSELNTHKTKLADQAALIQTLQQEVERYKASVTSLEEVYNKSKTLCDTYKTDLAKKEGLIESLTTQADKYRTEVDRLTEELADSKETVYRLTQEVKDYVDRQATLSRDLEIQKRKNDELRSKNWKAMEALSRTEKTLETKVKESQRLVSEAEESAKHEEHERTKQFLQRLFPHVTVNIKQDYDIWLEQFVMEACQNASATADQSGDNVLGELEQQNCQLQAMVTHYKTI</sequence>
<dbReference type="EMBL" id="GECZ01028923">
    <property type="protein sequence ID" value="JAS40846.1"/>
    <property type="molecule type" value="Transcribed_RNA"/>
</dbReference>
<proteinExistence type="predicted"/>
<feature type="region of interest" description="Disordered" evidence="2">
    <location>
        <begin position="53"/>
        <end position="84"/>
    </location>
</feature>
<keyword evidence="3" id="KW-0812">Transmembrane</keyword>
<dbReference type="PANTHER" id="PTHR18939">
    <property type="entry name" value="RIBOSOME BINDING PROTEIN-1"/>
    <property type="match status" value="1"/>
</dbReference>
<evidence type="ECO:0000256" key="2">
    <source>
        <dbReference type="SAM" id="MobiDB-lite"/>
    </source>
</evidence>
<evidence type="ECO:0008006" key="5">
    <source>
        <dbReference type="Google" id="ProtNLM"/>
    </source>
</evidence>
<name>A0A1B6ESB7_9HEMI</name>
<dbReference type="PANTHER" id="PTHR18939:SF4">
    <property type="entry name" value="RIBOSOME-BINDING PROTEIN 1"/>
    <property type="match status" value="1"/>
</dbReference>
<dbReference type="AlphaFoldDB" id="A0A1B6ESB7"/>
<protein>
    <recommendedName>
        <fullName evidence="5">Ribosome receptor lysine/proline rich domain-containing protein</fullName>
    </recommendedName>
</protein>
<accession>A0A1B6ESB7</accession>
<feature type="non-terminal residue" evidence="4">
    <location>
        <position position="1039"/>
    </location>
</feature>
<feature type="compositionally biased region" description="Basic and acidic residues" evidence="2">
    <location>
        <begin position="667"/>
        <end position="687"/>
    </location>
</feature>
<dbReference type="Gene3D" id="1.10.287.1490">
    <property type="match status" value="1"/>
</dbReference>
<feature type="transmembrane region" description="Helical" evidence="3">
    <location>
        <begin position="6"/>
        <end position="25"/>
    </location>
</feature>
<organism evidence="4">
    <name type="scientific">Cuerna arida</name>
    <dbReference type="NCBI Taxonomy" id="1464854"/>
    <lineage>
        <taxon>Eukaryota</taxon>
        <taxon>Metazoa</taxon>
        <taxon>Ecdysozoa</taxon>
        <taxon>Arthropoda</taxon>
        <taxon>Hexapoda</taxon>
        <taxon>Insecta</taxon>
        <taxon>Pterygota</taxon>
        <taxon>Neoptera</taxon>
        <taxon>Paraneoptera</taxon>
        <taxon>Hemiptera</taxon>
        <taxon>Auchenorrhyncha</taxon>
        <taxon>Membracoidea</taxon>
        <taxon>Cicadellidae</taxon>
        <taxon>Cicadellinae</taxon>
        <taxon>Proconiini</taxon>
        <taxon>Cuerna</taxon>
    </lineage>
</organism>